<dbReference type="AlphaFoldDB" id="A0A0J7XWE1"/>
<comment type="caution">
    <text evidence="1">The sequence shown here is derived from an EMBL/GenBank/DDBJ whole genome shotgun (WGS) entry which is preliminary data.</text>
</comment>
<organism evidence="1 2">
    <name type="scientific">Novosphingobium barchaimii LL02</name>
    <dbReference type="NCBI Taxonomy" id="1114963"/>
    <lineage>
        <taxon>Bacteria</taxon>
        <taxon>Pseudomonadati</taxon>
        <taxon>Pseudomonadota</taxon>
        <taxon>Alphaproteobacteria</taxon>
        <taxon>Sphingomonadales</taxon>
        <taxon>Sphingomonadaceae</taxon>
        <taxon>Novosphingobium</taxon>
    </lineage>
</organism>
<protein>
    <submittedName>
        <fullName evidence="1">Uncharacterized protein</fullName>
    </submittedName>
</protein>
<gene>
    <name evidence="1" type="ORF">V474_18445</name>
</gene>
<dbReference type="RefSeq" id="WP_059151739.1">
    <property type="nucleotide sequence ID" value="NZ_KQ130454.1"/>
</dbReference>
<dbReference type="PATRIC" id="fig|1114963.3.peg.2525"/>
<reference evidence="1 2" key="1">
    <citation type="journal article" date="2015" name="G3 (Bethesda)">
        <title>Insights into Ongoing Evolution of the Hexachlorocyclohexane Catabolic Pathway from Comparative Genomics of Ten Sphingomonadaceae Strains.</title>
        <authorList>
            <person name="Pearce S.L."/>
            <person name="Oakeshott J.G."/>
            <person name="Pandey G."/>
        </authorList>
    </citation>
    <scope>NUCLEOTIDE SEQUENCE [LARGE SCALE GENOMIC DNA]</scope>
    <source>
        <strain evidence="1 2">LL02</strain>
    </source>
</reference>
<evidence type="ECO:0000313" key="2">
    <source>
        <dbReference type="Proteomes" id="UP000052268"/>
    </source>
</evidence>
<proteinExistence type="predicted"/>
<accession>A0A0J7XWE1</accession>
<name>A0A0J7XWE1_9SPHN</name>
<keyword evidence="2" id="KW-1185">Reference proteome</keyword>
<dbReference type="Proteomes" id="UP000052268">
    <property type="component" value="Unassembled WGS sequence"/>
</dbReference>
<sequence>MGAGLDHDVLPPVGRRCQTMRVVEHRMESLHADDGIIREHLIVMIMQIERDTRRSDPPSQLSVDVKNP</sequence>
<evidence type="ECO:0000313" key="1">
    <source>
        <dbReference type="EMBL" id="KMS55478.1"/>
    </source>
</evidence>
<dbReference type="EMBL" id="JACU01000005">
    <property type="protein sequence ID" value="KMS55478.1"/>
    <property type="molecule type" value="Genomic_DNA"/>
</dbReference>